<dbReference type="Gene3D" id="1.20.1280.50">
    <property type="match status" value="1"/>
</dbReference>
<organism evidence="2 3">
    <name type="scientific">Hibiscus trionum</name>
    <name type="common">Flower of an hour</name>
    <dbReference type="NCBI Taxonomy" id="183268"/>
    <lineage>
        <taxon>Eukaryota</taxon>
        <taxon>Viridiplantae</taxon>
        <taxon>Streptophyta</taxon>
        <taxon>Embryophyta</taxon>
        <taxon>Tracheophyta</taxon>
        <taxon>Spermatophyta</taxon>
        <taxon>Magnoliopsida</taxon>
        <taxon>eudicotyledons</taxon>
        <taxon>Gunneridae</taxon>
        <taxon>Pentapetalae</taxon>
        <taxon>rosids</taxon>
        <taxon>malvids</taxon>
        <taxon>Malvales</taxon>
        <taxon>Malvaceae</taxon>
        <taxon>Malvoideae</taxon>
        <taxon>Hibiscus</taxon>
    </lineage>
</organism>
<dbReference type="PANTHER" id="PTHR47123:SF25">
    <property type="entry name" value="F-BOX PROTEIN"/>
    <property type="match status" value="1"/>
</dbReference>
<dbReference type="Pfam" id="PF03478">
    <property type="entry name" value="Beta-prop_KIB1-4"/>
    <property type="match status" value="1"/>
</dbReference>
<dbReference type="InterPro" id="IPR001810">
    <property type="entry name" value="F-box_dom"/>
</dbReference>
<dbReference type="OrthoDB" id="638130at2759"/>
<keyword evidence="3" id="KW-1185">Reference proteome</keyword>
<dbReference type="CDD" id="cd09917">
    <property type="entry name" value="F-box_SF"/>
    <property type="match status" value="1"/>
</dbReference>
<evidence type="ECO:0000259" key="1">
    <source>
        <dbReference type="SMART" id="SM00256"/>
    </source>
</evidence>
<dbReference type="SUPFAM" id="SSF81383">
    <property type="entry name" value="F-box domain"/>
    <property type="match status" value="1"/>
</dbReference>
<dbReference type="EMBL" id="BSYR01000006">
    <property type="protein sequence ID" value="GMI68327.1"/>
    <property type="molecule type" value="Genomic_DNA"/>
</dbReference>
<dbReference type="Pfam" id="PF12937">
    <property type="entry name" value="F-box-like"/>
    <property type="match status" value="1"/>
</dbReference>
<accession>A0A9W7LKZ3</accession>
<dbReference type="InterPro" id="IPR036047">
    <property type="entry name" value="F-box-like_dom_sf"/>
</dbReference>
<comment type="caution">
    <text evidence="2">The sequence shown here is derived from an EMBL/GenBank/DDBJ whole genome shotgun (WGS) entry which is preliminary data.</text>
</comment>
<dbReference type="PANTHER" id="PTHR47123">
    <property type="entry name" value="F-BOX PROTEIN SKIP23"/>
    <property type="match status" value="1"/>
</dbReference>
<feature type="domain" description="F-box" evidence="1">
    <location>
        <begin position="10"/>
        <end position="50"/>
    </location>
</feature>
<protein>
    <submittedName>
        <fullName evidence="2">SKP1/ASK-Interacting protein 23, F-box/DUF295 Ancestral 11</fullName>
    </submittedName>
</protein>
<dbReference type="AlphaFoldDB" id="A0A9W7LKZ3"/>
<dbReference type="Proteomes" id="UP001165190">
    <property type="component" value="Unassembled WGS sequence"/>
</dbReference>
<sequence>MGRRISWSGLPENLVSKIGEHLDSRFDIIRFRSVCRRWRYSFPYYLWRRDIPLVLYADTHLREEMTLSFFRTTVFILNQYPLPSPISTPWLLKLEEIEQGKVRLINPISDAPLKDLPASFPKVLNLLDYSALEISRGYVNKDFVRRKTLHGSFNALKAVVSPESDRSSGNHFTVLILRRCGGLFLGRRGDEVLSEIYDKFDDIAVYRNNVVAIDKWGEVSFFEFYAEVWRCAPPILDGGQKKHLVVSAGHLYVVDRYFDRPRKSRYPYARVDANVVSFKVYRWDEDRGWTEIRSLDDRILVIGQGLNFFVPIKELRGCRGNYIYFMDEKLTSYNDEEDALIGSTGHGIGVFDLVDQRIGKLSSFPGCFNMLAPPSWLTAN</sequence>
<evidence type="ECO:0000313" key="3">
    <source>
        <dbReference type="Proteomes" id="UP001165190"/>
    </source>
</evidence>
<proteinExistence type="predicted"/>
<name>A0A9W7LKZ3_HIBTR</name>
<dbReference type="InterPro" id="IPR051304">
    <property type="entry name" value="SCF_F-box_domain"/>
</dbReference>
<dbReference type="InterPro" id="IPR005174">
    <property type="entry name" value="KIB1-4_b-propeller"/>
</dbReference>
<reference evidence="2" key="1">
    <citation type="submission" date="2023-05" db="EMBL/GenBank/DDBJ databases">
        <title>Genome and transcriptome analyses reveal genes involved in the formation of fine ridges on petal epidermal cells in Hibiscus trionum.</title>
        <authorList>
            <person name="Koshimizu S."/>
            <person name="Masuda S."/>
            <person name="Ishii T."/>
            <person name="Shirasu K."/>
            <person name="Hoshino A."/>
            <person name="Arita M."/>
        </authorList>
    </citation>
    <scope>NUCLEOTIDE SEQUENCE</scope>
    <source>
        <strain evidence="2">Hamamatsu line</strain>
    </source>
</reference>
<dbReference type="SMART" id="SM00256">
    <property type="entry name" value="FBOX"/>
    <property type="match status" value="1"/>
</dbReference>
<gene>
    <name evidence="2" type="ORF">HRI_000502000</name>
</gene>
<evidence type="ECO:0000313" key="2">
    <source>
        <dbReference type="EMBL" id="GMI68327.1"/>
    </source>
</evidence>